<proteinExistence type="predicted"/>
<evidence type="ECO:0000313" key="3">
    <source>
        <dbReference type="Proteomes" id="UP000078540"/>
    </source>
</evidence>
<sequence length="104" mass="12265">MWDRWTETEDSARNGDDGRRAPSSTFHENFSCYRSLSWSRGYARGGCSLVGLWRGRDVDVERMEWEWGARRDRETTEKQHNAYPASNAKTDRHSHLCYLVHSLR</sequence>
<feature type="region of interest" description="Disordered" evidence="1">
    <location>
        <begin position="1"/>
        <end position="25"/>
    </location>
</feature>
<accession>A0A195BP37</accession>
<dbReference type="EMBL" id="KQ976424">
    <property type="protein sequence ID" value="KYM88275.1"/>
    <property type="molecule type" value="Genomic_DNA"/>
</dbReference>
<feature type="compositionally biased region" description="Basic and acidic residues" evidence="1">
    <location>
        <begin position="1"/>
        <end position="20"/>
    </location>
</feature>
<name>A0A195BP37_9HYME</name>
<evidence type="ECO:0000313" key="2">
    <source>
        <dbReference type="EMBL" id="KYM88275.1"/>
    </source>
</evidence>
<dbReference type="AlphaFoldDB" id="A0A195BP37"/>
<keyword evidence="3" id="KW-1185">Reference proteome</keyword>
<protein>
    <submittedName>
        <fullName evidence="2">Uncharacterized protein</fullName>
    </submittedName>
</protein>
<organism evidence="2 3">
    <name type="scientific">Atta colombica</name>
    <dbReference type="NCBI Taxonomy" id="520822"/>
    <lineage>
        <taxon>Eukaryota</taxon>
        <taxon>Metazoa</taxon>
        <taxon>Ecdysozoa</taxon>
        <taxon>Arthropoda</taxon>
        <taxon>Hexapoda</taxon>
        <taxon>Insecta</taxon>
        <taxon>Pterygota</taxon>
        <taxon>Neoptera</taxon>
        <taxon>Endopterygota</taxon>
        <taxon>Hymenoptera</taxon>
        <taxon>Apocrita</taxon>
        <taxon>Aculeata</taxon>
        <taxon>Formicoidea</taxon>
        <taxon>Formicidae</taxon>
        <taxon>Myrmicinae</taxon>
        <taxon>Atta</taxon>
    </lineage>
</organism>
<gene>
    <name evidence="2" type="ORF">ALC53_02757</name>
</gene>
<reference evidence="2 3" key="1">
    <citation type="submission" date="2015-09" db="EMBL/GenBank/DDBJ databases">
        <title>Atta colombica WGS genome.</title>
        <authorList>
            <person name="Nygaard S."/>
            <person name="Hu H."/>
            <person name="Boomsma J."/>
            <person name="Zhang G."/>
        </authorList>
    </citation>
    <scope>NUCLEOTIDE SEQUENCE [LARGE SCALE GENOMIC DNA]</scope>
    <source>
        <strain evidence="2">Treedump-2</strain>
        <tissue evidence="2">Whole body</tissue>
    </source>
</reference>
<dbReference type="Proteomes" id="UP000078540">
    <property type="component" value="Unassembled WGS sequence"/>
</dbReference>
<evidence type="ECO:0000256" key="1">
    <source>
        <dbReference type="SAM" id="MobiDB-lite"/>
    </source>
</evidence>